<comment type="cofactor">
    <cofactor evidence="1 4">
        <name>thiamine diphosphate</name>
        <dbReference type="ChEBI" id="CHEBI:58937"/>
    </cofactor>
</comment>
<feature type="non-terminal residue" evidence="6">
    <location>
        <position position="255"/>
    </location>
</feature>
<dbReference type="InterPro" id="IPR029061">
    <property type="entry name" value="THDP-binding"/>
</dbReference>
<dbReference type="Pfam" id="PF00676">
    <property type="entry name" value="E1_dh"/>
    <property type="match status" value="1"/>
</dbReference>
<dbReference type="EMBL" id="JACDQQ010000817">
    <property type="protein sequence ID" value="MBA0085012.1"/>
    <property type="molecule type" value="Genomic_DNA"/>
</dbReference>
<keyword evidence="2 4" id="KW-0560">Oxidoreductase</keyword>
<dbReference type="GO" id="GO:0003863">
    <property type="term" value="F:branched-chain 2-oxo acid dehydrogenase activity"/>
    <property type="evidence" value="ECO:0007669"/>
    <property type="project" value="UniProtKB-EC"/>
</dbReference>
<dbReference type="PANTHER" id="PTHR43380">
    <property type="entry name" value="2-OXOISOVALERATE DEHYDROGENASE SUBUNIT ALPHA, MITOCHONDRIAL"/>
    <property type="match status" value="1"/>
</dbReference>
<dbReference type="Proteomes" id="UP000567293">
    <property type="component" value="Unassembled WGS sequence"/>
</dbReference>
<dbReference type="SUPFAM" id="SSF52518">
    <property type="entry name" value="Thiamin diphosphate-binding fold (THDP-binding)"/>
    <property type="match status" value="1"/>
</dbReference>
<dbReference type="CDD" id="cd02000">
    <property type="entry name" value="TPP_E1_PDC_ADC_BCADC"/>
    <property type="match status" value="1"/>
</dbReference>
<dbReference type="InterPro" id="IPR050771">
    <property type="entry name" value="Alpha-ketoacid_DH_E1_comp"/>
</dbReference>
<comment type="catalytic activity">
    <reaction evidence="4">
        <text>N(6)-[(R)-lipoyl]-L-lysyl-[protein] + 3-methyl-2-oxobutanoate + H(+) = N(6)-[(R)-S(8)-2-methylpropanoyldihydrolipoyl]-L-lysyl-[protein] + CO2</text>
        <dbReference type="Rhea" id="RHEA:13457"/>
        <dbReference type="Rhea" id="RHEA-COMP:10474"/>
        <dbReference type="Rhea" id="RHEA-COMP:10497"/>
        <dbReference type="ChEBI" id="CHEBI:11851"/>
        <dbReference type="ChEBI" id="CHEBI:15378"/>
        <dbReference type="ChEBI" id="CHEBI:16526"/>
        <dbReference type="ChEBI" id="CHEBI:83099"/>
        <dbReference type="ChEBI" id="CHEBI:83142"/>
        <dbReference type="EC" id="1.2.4.4"/>
    </reaction>
</comment>
<proteinExistence type="inferred from homology"/>
<feature type="domain" description="Dehydrogenase E1 component" evidence="5">
    <location>
        <begin position="21"/>
        <end position="255"/>
    </location>
</feature>
<evidence type="ECO:0000313" key="6">
    <source>
        <dbReference type="EMBL" id="MBA0085012.1"/>
    </source>
</evidence>
<comment type="caution">
    <text evidence="6">The sequence shown here is derived from an EMBL/GenBank/DDBJ whole genome shotgun (WGS) entry which is preliminary data.</text>
</comment>
<dbReference type="Gene3D" id="3.40.50.970">
    <property type="match status" value="1"/>
</dbReference>
<evidence type="ECO:0000256" key="2">
    <source>
        <dbReference type="ARBA" id="ARBA00023002"/>
    </source>
</evidence>
<comment type="function">
    <text evidence="4">The branched-chain alpha-keto dehydrogenase complex catalyzes the overall conversion of alpha-keto acids to acyl-CoA and CO(2). It contains multiple copies of three enzymatic components: branched-chain alpha-keto acid decarboxylase (E1), lipoamide acyltransferase (E2) and lipoamide dehydrogenase (E3).</text>
</comment>
<evidence type="ECO:0000256" key="4">
    <source>
        <dbReference type="RuleBase" id="RU365014"/>
    </source>
</evidence>
<evidence type="ECO:0000256" key="3">
    <source>
        <dbReference type="ARBA" id="ARBA00023052"/>
    </source>
</evidence>
<dbReference type="PANTHER" id="PTHR43380:SF1">
    <property type="entry name" value="2-OXOISOVALERATE DEHYDROGENASE SUBUNIT ALPHA, MITOCHONDRIAL"/>
    <property type="match status" value="1"/>
</dbReference>
<gene>
    <name evidence="6" type="ORF">HRJ53_08450</name>
</gene>
<dbReference type="AlphaFoldDB" id="A0A7V8NP95"/>
<evidence type="ECO:0000259" key="5">
    <source>
        <dbReference type="Pfam" id="PF00676"/>
    </source>
</evidence>
<protein>
    <recommendedName>
        <fullName evidence="4">2-oxoisovalerate dehydrogenase subunit alpha</fullName>
        <ecNumber evidence="4">1.2.4.4</ecNumber>
    </recommendedName>
    <alternativeName>
        <fullName evidence="4">Branched-chain alpha-keto acid dehydrogenase E1 component alpha chain</fullName>
    </alternativeName>
</protein>
<keyword evidence="3 4" id="KW-0786">Thiamine pyrophosphate</keyword>
<dbReference type="InterPro" id="IPR001017">
    <property type="entry name" value="DH_E1"/>
</dbReference>
<comment type="similarity">
    <text evidence="4">Belongs to the BCKDHA family.</text>
</comment>
<organism evidence="6 7">
    <name type="scientific">Candidatus Acidiferrum panamense</name>
    <dbReference type="NCBI Taxonomy" id="2741543"/>
    <lineage>
        <taxon>Bacteria</taxon>
        <taxon>Pseudomonadati</taxon>
        <taxon>Acidobacteriota</taxon>
        <taxon>Terriglobia</taxon>
        <taxon>Candidatus Acidiferrales</taxon>
        <taxon>Candidatus Acidiferrum</taxon>
    </lineage>
</organism>
<reference evidence="6" key="1">
    <citation type="submission" date="2020-06" db="EMBL/GenBank/DDBJ databases">
        <title>Legume-microbial interactions unlock mineral nutrients during tropical forest succession.</title>
        <authorList>
            <person name="Epihov D.Z."/>
        </authorList>
    </citation>
    <scope>NUCLEOTIDE SEQUENCE [LARGE SCALE GENOMIC DNA]</scope>
    <source>
        <strain evidence="6">Pan2503</strain>
    </source>
</reference>
<sequence>MTKSMRRELTRQQYLDLYYYMRLNRAVEETMVKLFRQNKIVGGLYSSLGQEAISVGTCYALEKKDWIAPMIRNIGALLVKGVPPRDIFMQHMAKYDSPTKGRDGTSHFGDLDNLHIVSPISMLGDLIPVMTGVAIGGRYLGQKIVTMTWIGDGGSSTGVFHEGLNFAATQRAPFVLILENNLWAYSTPVGRQVPLENLADRAKAYGIDSYIVDGNNVVAVYRTAREAVERARAGEGPILIEAKTFRRLGHAQHDP</sequence>
<accession>A0A7V8NP95</accession>
<dbReference type="GO" id="GO:0009083">
    <property type="term" value="P:branched-chain amino acid catabolic process"/>
    <property type="evidence" value="ECO:0007669"/>
    <property type="project" value="TreeGrafter"/>
</dbReference>
<name>A0A7V8NP95_9BACT</name>
<keyword evidence="7" id="KW-1185">Reference proteome</keyword>
<evidence type="ECO:0000256" key="1">
    <source>
        <dbReference type="ARBA" id="ARBA00001964"/>
    </source>
</evidence>
<dbReference type="EC" id="1.2.4.4" evidence="4"/>
<evidence type="ECO:0000313" key="7">
    <source>
        <dbReference type="Proteomes" id="UP000567293"/>
    </source>
</evidence>